<reference evidence="1 2" key="1">
    <citation type="journal article" date="2019" name="G3 (Bethesda)">
        <title>Sequencing of a Wild Apple (Malus baccata) Genome Unravels the Differences Between Cultivated and Wild Apple Species Regarding Disease Resistance and Cold Tolerance.</title>
        <authorList>
            <person name="Chen X."/>
        </authorList>
    </citation>
    <scope>NUCLEOTIDE SEQUENCE [LARGE SCALE GENOMIC DNA]</scope>
    <source>
        <strain evidence="2">cv. Shandingzi</strain>
        <tissue evidence="1">Leaves</tissue>
    </source>
</reference>
<evidence type="ECO:0000313" key="2">
    <source>
        <dbReference type="Proteomes" id="UP000315295"/>
    </source>
</evidence>
<gene>
    <name evidence="1" type="ORF">C1H46_017954</name>
</gene>
<organism evidence="1 2">
    <name type="scientific">Malus baccata</name>
    <name type="common">Siberian crab apple</name>
    <name type="synonym">Pyrus baccata</name>
    <dbReference type="NCBI Taxonomy" id="106549"/>
    <lineage>
        <taxon>Eukaryota</taxon>
        <taxon>Viridiplantae</taxon>
        <taxon>Streptophyta</taxon>
        <taxon>Embryophyta</taxon>
        <taxon>Tracheophyta</taxon>
        <taxon>Spermatophyta</taxon>
        <taxon>Magnoliopsida</taxon>
        <taxon>eudicotyledons</taxon>
        <taxon>Gunneridae</taxon>
        <taxon>Pentapetalae</taxon>
        <taxon>rosids</taxon>
        <taxon>fabids</taxon>
        <taxon>Rosales</taxon>
        <taxon>Rosaceae</taxon>
        <taxon>Amygdaloideae</taxon>
        <taxon>Maleae</taxon>
        <taxon>Malus</taxon>
    </lineage>
</organism>
<keyword evidence="2" id="KW-1185">Reference proteome</keyword>
<proteinExistence type="predicted"/>
<name>A0A540MDE9_MALBA</name>
<dbReference type="EMBL" id="VIEB01000292">
    <property type="protein sequence ID" value="TQD96459.1"/>
    <property type="molecule type" value="Genomic_DNA"/>
</dbReference>
<protein>
    <submittedName>
        <fullName evidence="1">Uncharacterized protein</fullName>
    </submittedName>
</protein>
<evidence type="ECO:0000313" key="1">
    <source>
        <dbReference type="EMBL" id="TQD96459.1"/>
    </source>
</evidence>
<dbReference type="AlphaFoldDB" id="A0A540MDE9"/>
<sequence>MFGVFATHGYKALRMLLAKIYMKTSLDRLLLGPIPQEEKFSNTTLDQRLLQDKKERKEIS</sequence>
<comment type="caution">
    <text evidence="1">The sequence shown here is derived from an EMBL/GenBank/DDBJ whole genome shotgun (WGS) entry which is preliminary data.</text>
</comment>
<dbReference type="Proteomes" id="UP000315295">
    <property type="component" value="Unassembled WGS sequence"/>
</dbReference>
<accession>A0A540MDE9</accession>